<dbReference type="PROSITE" id="PS51918">
    <property type="entry name" value="RADICAL_SAM"/>
    <property type="match status" value="1"/>
</dbReference>
<evidence type="ECO:0000313" key="8">
    <source>
        <dbReference type="EMBL" id="GBR77355.1"/>
    </source>
</evidence>
<evidence type="ECO:0000256" key="5">
    <source>
        <dbReference type="ARBA" id="ARBA00023014"/>
    </source>
</evidence>
<dbReference type="AlphaFoldDB" id="A0A388TLS4"/>
<dbReference type="InterPro" id="IPR023404">
    <property type="entry name" value="rSAM_horseshoe"/>
</dbReference>
<comment type="cofactor">
    <cofactor evidence="6">
        <name>[4Fe-4S] cluster</name>
        <dbReference type="ChEBI" id="CHEBI:49883"/>
    </cofactor>
    <text evidence="6">Binds 1 [4Fe-4S] cluster. The cluster is coordinated with 3 cysteines and an exchangeable S-adenosyl-L-methionine.</text>
</comment>
<evidence type="ECO:0000256" key="2">
    <source>
        <dbReference type="ARBA" id="ARBA00022691"/>
    </source>
</evidence>
<dbReference type="PANTHER" id="PTHR32331">
    <property type="entry name" value="UPF0313 PROTEIN YGIQ"/>
    <property type="match status" value="1"/>
</dbReference>
<keyword evidence="9" id="KW-1185">Reference proteome</keyword>
<keyword evidence="4 6" id="KW-0408">Iron</keyword>
<feature type="binding site" evidence="6">
    <location>
        <position position="313"/>
    </location>
    <ligand>
        <name>[4Fe-4S] cluster</name>
        <dbReference type="ChEBI" id="CHEBI:49883"/>
        <note>4Fe-4S-S-AdoMet</note>
    </ligand>
</feature>
<evidence type="ECO:0000313" key="9">
    <source>
        <dbReference type="Proteomes" id="UP000282196"/>
    </source>
</evidence>
<keyword evidence="5 6" id="KW-0411">Iron-sulfur</keyword>
<reference evidence="8 9" key="1">
    <citation type="journal article" date="2019" name="ISME J.">
        <title>Genome analyses of uncultured TG2/ZB3 bacteria in 'Margulisbacteria' specifically attached to ectosymbiotic spirochetes of protists in the termite gut.</title>
        <authorList>
            <person name="Utami Y.D."/>
            <person name="Kuwahara H."/>
            <person name="Igai K."/>
            <person name="Murakami T."/>
            <person name="Sugaya K."/>
            <person name="Morikawa T."/>
            <person name="Nagura Y."/>
            <person name="Yuki M."/>
            <person name="Deevong P."/>
            <person name="Inoue T."/>
            <person name="Kihara K."/>
            <person name="Lo N."/>
            <person name="Yamada A."/>
            <person name="Ohkuma M."/>
            <person name="Hongoh Y."/>
        </authorList>
    </citation>
    <scope>NUCLEOTIDE SEQUENCE [LARGE SCALE GENOMIC DNA]</scope>
    <source>
        <strain evidence="8">RsDinE6-01</strain>
    </source>
</reference>
<dbReference type="SUPFAM" id="SSF102114">
    <property type="entry name" value="Radical SAM enzymes"/>
    <property type="match status" value="1"/>
</dbReference>
<keyword evidence="2 6" id="KW-0949">S-adenosyl-L-methionine</keyword>
<dbReference type="PANTHER" id="PTHR32331:SF0">
    <property type="entry name" value="UPF0313 PROTEIN YGIQ"/>
    <property type="match status" value="1"/>
</dbReference>
<comment type="similarity">
    <text evidence="6">Belongs to the UPF0313 family.</text>
</comment>
<dbReference type="SFLD" id="SFLDG01069">
    <property type="entry name" value="UPF0313"/>
    <property type="match status" value="1"/>
</dbReference>
<dbReference type="SFLD" id="SFLDG01082">
    <property type="entry name" value="B12-binding_domain_containing"/>
    <property type="match status" value="1"/>
</dbReference>
<evidence type="ECO:0000256" key="4">
    <source>
        <dbReference type="ARBA" id="ARBA00023004"/>
    </source>
</evidence>
<sequence length="585" mass="66941">MSNFLPTNLQEAKALGWDTLDVILVSGDAYVDHPSFGSALIGRYLEAHGFKVGILPQPDWKNPESFTALGRPNLFFCVSSGNIDSMVNNYTADKKLRRTDMYSPNNESGHRPDRACIVYTSLLRQVYKNVPVVLGGVEASLRRFVHYDYWDDKARRSLLLDAKADLLLYGMSEKATLYLAEQMRLGVKWEDIPQPPNSTKSYKTLAGLPADRLLLPPADQALKDKTIFAEHFAQYFREGRRKRPRWIVEPYPDRLLATSPPENITGQEVDELFFLPFQRAPHPMYKNTPVPAYDFVRFSTITHRGCFGGCAFCAISQHQGRQIINRSEESILKELREIICKDKDFKGTIFDLGGPTANMYGMHCKTTKDCARNSCLYPKICENLDTSHSRQKTLLSRARKISGIKKVLLNSGIRYDLALLDPEYMEMLFTYHVGGQLSLAPEHICENVLQVMGKPEYKLYVKFLNKFLAFNKKQNLKQYIVPYFISSHPGCTLENALDLALYLNEHHLKIEQVQNFTPTPMTTATTMYYTGIDPFTKKYLHIPKGEERSFQKALLQPYLPKNYRQIAKALKLLNRLDLLKSLTCR</sequence>
<feature type="binding site" evidence="6">
    <location>
        <position position="306"/>
    </location>
    <ligand>
        <name>[4Fe-4S] cluster</name>
        <dbReference type="ChEBI" id="CHEBI:49883"/>
        <note>4Fe-4S-S-AdoMet</note>
    </ligand>
</feature>
<dbReference type="Pfam" id="PF11842">
    <property type="entry name" value="DUF3362"/>
    <property type="match status" value="1"/>
</dbReference>
<dbReference type="InterPro" id="IPR007197">
    <property type="entry name" value="rSAM"/>
</dbReference>
<dbReference type="GO" id="GO:0003824">
    <property type="term" value="F:catalytic activity"/>
    <property type="evidence" value="ECO:0007669"/>
    <property type="project" value="InterPro"/>
</dbReference>
<dbReference type="InterPro" id="IPR024560">
    <property type="entry name" value="UPF0313_C"/>
</dbReference>
<evidence type="ECO:0000256" key="6">
    <source>
        <dbReference type="HAMAP-Rule" id="MF_01251"/>
    </source>
</evidence>
<dbReference type="SMART" id="SM00729">
    <property type="entry name" value="Elp3"/>
    <property type="match status" value="1"/>
</dbReference>
<dbReference type="NCBIfam" id="TIGR03904">
    <property type="entry name" value="SAM_YgiQ"/>
    <property type="match status" value="1"/>
</dbReference>
<dbReference type="HAMAP" id="MF_01251">
    <property type="entry name" value="UPF0313"/>
    <property type="match status" value="1"/>
</dbReference>
<dbReference type="Gene3D" id="3.80.30.20">
    <property type="entry name" value="tm_1862 like domain"/>
    <property type="match status" value="1"/>
</dbReference>
<dbReference type="EMBL" id="BGZP01000001">
    <property type="protein sequence ID" value="GBR77355.1"/>
    <property type="molecule type" value="Genomic_DNA"/>
</dbReference>
<evidence type="ECO:0000259" key="7">
    <source>
        <dbReference type="PROSITE" id="PS51918"/>
    </source>
</evidence>
<evidence type="ECO:0000256" key="3">
    <source>
        <dbReference type="ARBA" id="ARBA00022723"/>
    </source>
</evidence>
<dbReference type="Pfam" id="PF08497">
    <property type="entry name" value="Radical_SAM_N"/>
    <property type="match status" value="1"/>
</dbReference>
<dbReference type="InterPro" id="IPR013704">
    <property type="entry name" value="UPF0313_N"/>
</dbReference>
<proteinExistence type="inferred from homology"/>
<name>A0A388TLS4_9BACT</name>
<feature type="domain" description="Radical SAM core" evidence="7">
    <location>
        <begin position="288"/>
        <end position="557"/>
    </location>
</feature>
<feature type="binding site" evidence="6">
    <location>
        <position position="310"/>
    </location>
    <ligand>
        <name>[4Fe-4S] cluster</name>
        <dbReference type="ChEBI" id="CHEBI:49883"/>
        <note>4Fe-4S-S-AdoMet</note>
    </ligand>
</feature>
<dbReference type="InterPro" id="IPR058240">
    <property type="entry name" value="rSAM_sf"/>
</dbReference>
<gene>
    <name evidence="8" type="primary">ygiQ</name>
    <name evidence="8" type="ORF">RDn1_014</name>
</gene>
<organism evidence="8 9">
    <name type="scientific">Candidatus Termititenax dinenymphae</name>
    <dbReference type="NCBI Taxonomy" id="2218523"/>
    <lineage>
        <taxon>Bacteria</taxon>
        <taxon>Bacillati</taxon>
        <taxon>Candidatus Margulisiibacteriota</taxon>
        <taxon>Candidatus Termititenacia</taxon>
        <taxon>Candidatus Termititenacales</taxon>
        <taxon>Candidatus Termititenacaceae</taxon>
        <taxon>Candidatus Termititenax</taxon>
    </lineage>
</organism>
<dbReference type="GO" id="GO:0051539">
    <property type="term" value="F:4 iron, 4 sulfur cluster binding"/>
    <property type="evidence" value="ECO:0007669"/>
    <property type="project" value="UniProtKB-KW"/>
</dbReference>
<dbReference type="Proteomes" id="UP000282196">
    <property type="component" value="Unassembled WGS sequence"/>
</dbReference>
<dbReference type="GO" id="GO:0005506">
    <property type="term" value="F:iron ion binding"/>
    <property type="evidence" value="ECO:0007669"/>
    <property type="project" value="UniProtKB-UniRule"/>
</dbReference>
<comment type="caution">
    <text evidence="8">The sequence shown here is derived from an EMBL/GenBank/DDBJ whole genome shotgun (WGS) entry which is preliminary data.</text>
</comment>
<dbReference type="InterPro" id="IPR022946">
    <property type="entry name" value="UPF0313"/>
</dbReference>
<accession>A0A388TLS4</accession>
<keyword evidence="3 6" id="KW-0479">Metal-binding</keyword>
<dbReference type="InterPro" id="IPR006638">
    <property type="entry name" value="Elp3/MiaA/NifB-like_rSAM"/>
</dbReference>
<dbReference type="Pfam" id="PF04055">
    <property type="entry name" value="Radical_SAM"/>
    <property type="match status" value="1"/>
</dbReference>
<dbReference type="SFLD" id="SFLDS00029">
    <property type="entry name" value="Radical_SAM"/>
    <property type="match status" value="1"/>
</dbReference>
<keyword evidence="1 6" id="KW-0004">4Fe-4S</keyword>
<evidence type="ECO:0000256" key="1">
    <source>
        <dbReference type="ARBA" id="ARBA00022485"/>
    </source>
</evidence>
<protein>
    <submittedName>
        <fullName evidence="8">YgiQ family radical SAM protein</fullName>
    </submittedName>
</protein>